<evidence type="ECO:0000256" key="1">
    <source>
        <dbReference type="ARBA" id="ARBA00022729"/>
    </source>
</evidence>
<feature type="signal peptide" evidence="3">
    <location>
        <begin position="1"/>
        <end position="28"/>
    </location>
</feature>
<proteinExistence type="predicted"/>
<organism evidence="5 6">
    <name type="scientific">Lujinxingia litoralis</name>
    <dbReference type="NCBI Taxonomy" id="2211119"/>
    <lineage>
        <taxon>Bacteria</taxon>
        <taxon>Deltaproteobacteria</taxon>
        <taxon>Bradymonadales</taxon>
        <taxon>Lujinxingiaceae</taxon>
        <taxon>Lujinxingia</taxon>
    </lineage>
</organism>
<protein>
    <recommendedName>
        <fullName evidence="4">SbsA Ig-like domain-containing protein</fullName>
    </recommendedName>
</protein>
<dbReference type="Gene3D" id="2.60.40.1220">
    <property type="match status" value="1"/>
</dbReference>
<feature type="chain" id="PRO_5016331785" description="SbsA Ig-like domain-containing protein" evidence="3">
    <location>
        <begin position="29"/>
        <end position="581"/>
    </location>
</feature>
<keyword evidence="6" id="KW-1185">Reference proteome</keyword>
<dbReference type="InterPro" id="IPR014755">
    <property type="entry name" value="Cu-Rt/internalin_Ig-like"/>
</dbReference>
<gene>
    <name evidence="5" type="ORF">DL240_07650</name>
</gene>
<feature type="region of interest" description="Disordered" evidence="2">
    <location>
        <begin position="356"/>
        <end position="375"/>
    </location>
</feature>
<reference evidence="5 6" key="1">
    <citation type="submission" date="2018-05" db="EMBL/GenBank/DDBJ databases">
        <title>Lujinxingia marina gen. nov. sp. nov., a new facultative anaerobic member of the class Deltaproteobacteria, and proposal of Lujinxingaceae fam. nov.</title>
        <authorList>
            <person name="Li C.-M."/>
        </authorList>
    </citation>
    <scope>NUCLEOTIDE SEQUENCE [LARGE SCALE GENOMIC DNA]</scope>
    <source>
        <strain evidence="5 6">B210</strain>
    </source>
</reference>
<dbReference type="AlphaFoldDB" id="A0A328C9C8"/>
<accession>A0A328C9C8</accession>
<keyword evidence="1 3" id="KW-0732">Signal</keyword>
<dbReference type="EMBL" id="QHKO01000003">
    <property type="protein sequence ID" value="RAL22765.1"/>
    <property type="molecule type" value="Genomic_DNA"/>
</dbReference>
<dbReference type="Pfam" id="PF13205">
    <property type="entry name" value="Big_5"/>
    <property type="match status" value="1"/>
</dbReference>
<feature type="compositionally biased region" description="Acidic residues" evidence="2">
    <location>
        <begin position="106"/>
        <end position="115"/>
    </location>
</feature>
<feature type="compositionally biased region" description="Acidic residues" evidence="2">
    <location>
        <begin position="84"/>
        <end position="98"/>
    </location>
</feature>
<evidence type="ECO:0000256" key="3">
    <source>
        <dbReference type="SAM" id="SignalP"/>
    </source>
</evidence>
<comment type="caution">
    <text evidence="5">The sequence shown here is derived from an EMBL/GenBank/DDBJ whole genome shotgun (WGS) entry which is preliminary data.</text>
</comment>
<dbReference type="Proteomes" id="UP000249169">
    <property type="component" value="Unassembled WGS sequence"/>
</dbReference>
<evidence type="ECO:0000313" key="6">
    <source>
        <dbReference type="Proteomes" id="UP000249169"/>
    </source>
</evidence>
<evidence type="ECO:0000313" key="5">
    <source>
        <dbReference type="EMBL" id="RAL22765.1"/>
    </source>
</evidence>
<dbReference type="InterPro" id="IPR032812">
    <property type="entry name" value="SbsA_Ig"/>
</dbReference>
<name>A0A328C9C8_9DELT</name>
<feature type="domain" description="SbsA Ig-like" evidence="4">
    <location>
        <begin position="114"/>
        <end position="227"/>
    </location>
</feature>
<sequence length="581" mass="63821">MESLMPASIRQQLLVACATLALALGGCASNERPACGTTEDCPEEGQICRAGACTMVSQPTCSSESDCDPGFVCVASICERADITDEDTGTPDADEEPDAFVPDTNTDPDVEDPDTEQPRVTHVIPIDGARNVPTDTEVRVTFSKAIDAFRTLNIQSFFIADPDALDSRLGAIPVDIEYLEDERQAVLTPRQPLRPATQYTIIVTTGVQDQAQPSNPLFRRFESTFVTNSSEPAELTELAATYAPIIYQDTRLVEGSEINIDIPTRIDFDGDFDTDNNLTNARASATRPVASVYYSVTQTESHHYIHYSLYYPARRRVVDGSQRYYEHDFTSMVVAVNRASGDVDFVEGLKAESAASNDKHLSYRPDSSPVRGRGTNSADTFADALLEEGARYPLFVPSGEHAGCNWYVRPSGWTTECPYGNASFATTGIDAGFILRPGDQGQTFDQATENPETGLREFTYELVPFVNEIWSRRADFSCGVFDGVGFSYNPEELPSNPRPVGPTVNNPLYLPVALCSEAEQSFGRTPFSWFSGSSYSGGAWFMDPAFALSTRFNFGEGFSMDYCYNRYFDVDRRAEAACAAE</sequence>
<feature type="region of interest" description="Disordered" evidence="2">
    <location>
        <begin position="84"/>
        <end position="117"/>
    </location>
</feature>
<evidence type="ECO:0000259" key="4">
    <source>
        <dbReference type="Pfam" id="PF13205"/>
    </source>
</evidence>
<evidence type="ECO:0000256" key="2">
    <source>
        <dbReference type="SAM" id="MobiDB-lite"/>
    </source>
</evidence>